<dbReference type="Pfam" id="PF04840">
    <property type="entry name" value="Vps16_C"/>
    <property type="match status" value="1"/>
</dbReference>
<keyword evidence="3" id="KW-0813">Transport</keyword>
<keyword evidence="3" id="KW-0458">Lysosome</keyword>
<comment type="subcellular location">
    <subcellularLocation>
        <location evidence="3">Late endosome membrane</location>
        <topology evidence="3">Peripheral membrane protein</topology>
        <orientation evidence="3">Cytoplasmic side</orientation>
    </subcellularLocation>
    <subcellularLocation>
        <location evidence="3">Lysosome membrane</location>
        <topology evidence="3">Peripheral membrane protein</topology>
        <orientation evidence="3">Cytoplasmic side</orientation>
    </subcellularLocation>
    <text evidence="3">Cytoplasmic, peripheral membrane protein associated with late endosomes/lysosomes.</text>
</comment>
<dbReference type="GO" id="GO:0016197">
    <property type="term" value="P:endosomal transport"/>
    <property type="evidence" value="ECO:0007669"/>
    <property type="project" value="TreeGrafter"/>
</dbReference>
<feature type="domain" description="Vps16 C-terminal" evidence="4">
    <location>
        <begin position="517"/>
        <end position="825"/>
    </location>
</feature>
<feature type="domain" description="Vps16 N-terminal" evidence="5">
    <location>
        <begin position="6"/>
        <end position="407"/>
    </location>
</feature>
<dbReference type="GO" id="GO:0042144">
    <property type="term" value="P:vacuole fusion, non-autophagic"/>
    <property type="evidence" value="ECO:0007669"/>
    <property type="project" value="TreeGrafter"/>
</dbReference>
<evidence type="ECO:0000313" key="7">
    <source>
        <dbReference type="WBParaSite" id="PTRK_0000112800.1"/>
    </source>
</evidence>
<evidence type="ECO:0000256" key="3">
    <source>
        <dbReference type="PIRNR" id="PIRNR007949"/>
    </source>
</evidence>
<dbReference type="WBParaSite" id="PTRK_0000112800.1">
    <property type="protein sequence ID" value="PTRK_0000112800.1"/>
    <property type="gene ID" value="PTRK_0000112800"/>
</dbReference>
<organism evidence="6 7">
    <name type="scientific">Parastrongyloides trichosuri</name>
    <name type="common">Possum-specific nematode worm</name>
    <dbReference type="NCBI Taxonomy" id="131310"/>
    <lineage>
        <taxon>Eukaryota</taxon>
        <taxon>Metazoa</taxon>
        <taxon>Ecdysozoa</taxon>
        <taxon>Nematoda</taxon>
        <taxon>Chromadorea</taxon>
        <taxon>Rhabditida</taxon>
        <taxon>Tylenchina</taxon>
        <taxon>Panagrolaimomorpha</taxon>
        <taxon>Strongyloidoidea</taxon>
        <taxon>Strongyloididae</taxon>
        <taxon>Parastrongyloides</taxon>
    </lineage>
</organism>
<proteinExistence type="inferred from homology"/>
<dbReference type="PIRSF" id="PIRSF007949">
    <property type="entry name" value="VPS16"/>
    <property type="match status" value="1"/>
</dbReference>
<sequence length="841" mass="97050">MTAGSIFTWKKAGETYFDKAVLYRNLSTGIEDSSIFKVCPYGGPIATYHIKETAKGFMSYIEIKGNNNTVYSRIKVGNVIGIEWTQCQKLIVIYKDAKFSIYSPSGKEIIDQVCFDKSAKQFGIISYAIFYGAVNTGIAIITGAYQVFAVNNVLEASVWQHHLFLDTNQVINFWSVICHGSLPTTIFGYLKDKHTFFVAAQGSNSFKKKFSWSIDGGSYLAAESNWNNTIIAFLHDTLVLQLVSNDFSVATHYIEIKQLPLINKIFWCGFGSPCLLNNDKTLHIYTSKGDDTTIHFDSQIMVSPEEDGLRVYTEESAYFVYPVSKAIENILLFNCRHPASILYILSKKEESQYTTAFDLLTTIMPSLDDAVKECLQGSLNAFDNNLITSFTQAANIGKIFERKVDSDYFAETLKTIKVLSNLRASFIGMALSFRQYQKLEIRGVIDRLIDLSHWPMAMRICEYMELPLEEGVHKVFAHWAINFIERCKEDLRNNDKNLSINEMANTIFEKAEKYPNISYAEIAKEIYNRSSKDDNELLKLADILLDKEKDISLKVKMYLQSKQWDKAIMLADRSQRPDLYYTVIDSLKSIPYSKIFVMTSKHPNIHSYFKEFTEQDSPDDLISIYKANDEFIQLALHYVSNTSVDNNPFNEGRKLENYKLALESFKNLGEKDTANYLSEYINIFDVIKSYANREYSHNLSVKELFILAVKEKHNKLVEEIGRRFSITEKEGWTWKLEAYSDNNMWEHVKTMASHSKSPIGYLPYLEACFYKDSDKRDIQFYLSRLSSSKELIKGYLLLGRYDDAIEQAKARKDFDSLKYMRRKYRNNYSFQEKLKQVMENF</sequence>
<evidence type="ECO:0000256" key="1">
    <source>
        <dbReference type="ARBA" id="ARBA00009250"/>
    </source>
</evidence>
<dbReference type="GO" id="GO:0031902">
    <property type="term" value="C:late endosome membrane"/>
    <property type="evidence" value="ECO:0007669"/>
    <property type="project" value="UniProtKB-SubCell"/>
</dbReference>
<protein>
    <recommendedName>
        <fullName evidence="2 3">Vacuolar protein sorting-associated protein 16 homolog</fullName>
    </recommendedName>
</protein>
<dbReference type="GO" id="GO:0006886">
    <property type="term" value="P:intracellular protein transport"/>
    <property type="evidence" value="ECO:0007669"/>
    <property type="project" value="InterPro"/>
</dbReference>
<keyword evidence="6" id="KW-1185">Reference proteome</keyword>
<dbReference type="InterPro" id="IPR006926">
    <property type="entry name" value="Vps16_N"/>
</dbReference>
<name>A0A0N4Z2N4_PARTI</name>
<dbReference type="PANTHER" id="PTHR12811">
    <property type="entry name" value="VACUOLAR PROTEIN SORTING VPS16"/>
    <property type="match status" value="1"/>
</dbReference>
<dbReference type="STRING" id="131310.A0A0N4Z2N4"/>
<comment type="similarity">
    <text evidence="1 3">Belongs to the VPS16 family.</text>
</comment>
<keyword evidence="3" id="KW-0472">Membrane</keyword>
<reference evidence="7" key="1">
    <citation type="submission" date="2017-02" db="UniProtKB">
        <authorList>
            <consortium name="WormBaseParasite"/>
        </authorList>
    </citation>
    <scope>IDENTIFICATION</scope>
</reference>
<dbReference type="GO" id="GO:0033263">
    <property type="term" value="C:CORVET complex"/>
    <property type="evidence" value="ECO:0007669"/>
    <property type="project" value="UniProtKB-UniRule"/>
</dbReference>
<evidence type="ECO:0000259" key="4">
    <source>
        <dbReference type="Pfam" id="PF04840"/>
    </source>
</evidence>
<accession>A0A0N4Z2N4</accession>
<dbReference type="GO" id="GO:0030897">
    <property type="term" value="C:HOPS complex"/>
    <property type="evidence" value="ECO:0007669"/>
    <property type="project" value="UniProtKB-UniRule"/>
</dbReference>
<dbReference type="PANTHER" id="PTHR12811:SF0">
    <property type="entry name" value="VACUOLAR PROTEIN SORTING-ASSOCIATED PROTEIN 16 HOMOLOG"/>
    <property type="match status" value="1"/>
</dbReference>
<evidence type="ECO:0000313" key="6">
    <source>
        <dbReference type="Proteomes" id="UP000038045"/>
    </source>
</evidence>
<dbReference type="InterPro" id="IPR016534">
    <property type="entry name" value="VPS16"/>
</dbReference>
<dbReference type="Proteomes" id="UP000038045">
    <property type="component" value="Unplaced"/>
</dbReference>
<dbReference type="AlphaFoldDB" id="A0A0N4Z2N4"/>
<comment type="function">
    <text evidence="3">Plays a role in vesicle-mediated protein trafficking to lysosomal compartments including the endocytic membrane transport and autophagic pathways. Believed to act as a core component of the putative HOPS and CORVET endosomal tethering complexes.</text>
</comment>
<dbReference type="Pfam" id="PF04841">
    <property type="entry name" value="Vps16_N"/>
    <property type="match status" value="1"/>
</dbReference>
<dbReference type="InterPro" id="IPR006925">
    <property type="entry name" value="Vps16_C"/>
</dbReference>
<evidence type="ECO:0000259" key="5">
    <source>
        <dbReference type="Pfam" id="PF04841"/>
    </source>
</evidence>
<keyword evidence="3" id="KW-0653">Protein transport</keyword>
<dbReference type="GO" id="GO:0003779">
    <property type="term" value="F:actin binding"/>
    <property type="evidence" value="ECO:0007669"/>
    <property type="project" value="TreeGrafter"/>
</dbReference>
<dbReference type="GO" id="GO:0005765">
    <property type="term" value="C:lysosomal membrane"/>
    <property type="evidence" value="ECO:0007669"/>
    <property type="project" value="UniProtKB-SubCell"/>
</dbReference>
<keyword evidence="3" id="KW-0967">Endosome</keyword>
<evidence type="ECO:0000256" key="2">
    <source>
        <dbReference type="ARBA" id="ARBA00017947"/>
    </source>
</evidence>